<dbReference type="CDD" id="cd06170">
    <property type="entry name" value="LuxR_C_like"/>
    <property type="match status" value="1"/>
</dbReference>
<gene>
    <name evidence="5" type="ORF">MNBD_GAMMA25-2192</name>
</gene>
<sequence length="209" mass="22373">MVYILGEMNQDVEILQASTSRQAIQLAEENPDLALILMDLRMPDMDGIDAMQIISSRVATVPVVMLTASERLADMKQALDAGAMGYIAKSVLPKIMMSAIQLVLSGGVYIPPALVQNGGQMEMAAYSQVKLTPRQTEVLRLLVDGQSNKEIARNLKLSEATVKAHISSIFKVLSVSNRTQAALVAKKSGLGVSGDMETTSAVLLNSGPE</sequence>
<dbReference type="Pfam" id="PF00196">
    <property type="entry name" value="GerE"/>
    <property type="match status" value="1"/>
</dbReference>
<feature type="domain" description="HTH luxR-type" evidence="3">
    <location>
        <begin position="124"/>
        <end position="189"/>
    </location>
</feature>
<dbReference type="Gene3D" id="3.40.50.2300">
    <property type="match status" value="1"/>
</dbReference>
<dbReference type="SMART" id="SM00448">
    <property type="entry name" value="REC"/>
    <property type="match status" value="1"/>
</dbReference>
<dbReference type="PANTHER" id="PTHR45566">
    <property type="entry name" value="HTH-TYPE TRANSCRIPTIONAL REGULATOR YHJB-RELATED"/>
    <property type="match status" value="1"/>
</dbReference>
<evidence type="ECO:0000256" key="1">
    <source>
        <dbReference type="ARBA" id="ARBA00022553"/>
    </source>
</evidence>
<proteinExistence type="predicted"/>
<dbReference type="Pfam" id="PF00072">
    <property type="entry name" value="Response_reg"/>
    <property type="match status" value="1"/>
</dbReference>
<dbReference type="InterPro" id="IPR011006">
    <property type="entry name" value="CheY-like_superfamily"/>
</dbReference>
<accession>A0A3B1C4F7</accession>
<dbReference type="SMART" id="SM00421">
    <property type="entry name" value="HTH_LUXR"/>
    <property type="match status" value="1"/>
</dbReference>
<keyword evidence="1" id="KW-0597">Phosphoprotein</keyword>
<dbReference type="PROSITE" id="PS50043">
    <property type="entry name" value="HTH_LUXR_2"/>
    <property type="match status" value="1"/>
</dbReference>
<dbReference type="PROSITE" id="PS50110">
    <property type="entry name" value="RESPONSE_REGULATORY"/>
    <property type="match status" value="1"/>
</dbReference>
<evidence type="ECO:0008006" key="6">
    <source>
        <dbReference type="Google" id="ProtNLM"/>
    </source>
</evidence>
<dbReference type="InterPro" id="IPR001789">
    <property type="entry name" value="Sig_transdc_resp-reg_receiver"/>
</dbReference>
<dbReference type="GO" id="GO:0000160">
    <property type="term" value="P:phosphorelay signal transduction system"/>
    <property type="evidence" value="ECO:0007669"/>
    <property type="project" value="InterPro"/>
</dbReference>
<dbReference type="SUPFAM" id="SSF46894">
    <property type="entry name" value="C-terminal effector domain of the bipartite response regulators"/>
    <property type="match status" value="1"/>
</dbReference>
<name>A0A3B1C4F7_9ZZZZ</name>
<feature type="domain" description="Response regulatory" evidence="4">
    <location>
        <begin position="1"/>
        <end position="104"/>
    </location>
</feature>
<reference evidence="5" key="1">
    <citation type="submission" date="2018-06" db="EMBL/GenBank/DDBJ databases">
        <authorList>
            <person name="Zhirakovskaya E."/>
        </authorList>
    </citation>
    <scope>NUCLEOTIDE SEQUENCE</scope>
</reference>
<dbReference type="GO" id="GO:0003677">
    <property type="term" value="F:DNA binding"/>
    <property type="evidence" value="ECO:0007669"/>
    <property type="project" value="UniProtKB-KW"/>
</dbReference>
<dbReference type="InterPro" id="IPR016032">
    <property type="entry name" value="Sig_transdc_resp-reg_C-effctor"/>
</dbReference>
<evidence type="ECO:0000256" key="2">
    <source>
        <dbReference type="ARBA" id="ARBA00023125"/>
    </source>
</evidence>
<protein>
    <recommendedName>
        <fullName evidence="6">Two-component transcriptional response regulator, LuxR family</fullName>
    </recommendedName>
</protein>
<organism evidence="5">
    <name type="scientific">hydrothermal vent metagenome</name>
    <dbReference type="NCBI Taxonomy" id="652676"/>
    <lineage>
        <taxon>unclassified sequences</taxon>
        <taxon>metagenomes</taxon>
        <taxon>ecological metagenomes</taxon>
    </lineage>
</organism>
<keyword evidence="2" id="KW-0238">DNA-binding</keyword>
<dbReference type="InterPro" id="IPR051015">
    <property type="entry name" value="EvgA-like"/>
</dbReference>
<dbReference type="EMBL" id="UOFY01000075">
    <property type="protein sequence ID" value="VAX11787.1"/>
    <property type="molecule type" value="Genomic_DNA"/>
</dbReference>
<dbReference type="PANTHER" id="PTHR45566:SF1">
    <property type="entry name" value="HTH-TYPE TRANSCRIPTIONAL REGULATOR YHJB-RELATED"/>
    <property type="match status" value="1"/>
</dbReference>
<dbReference type="InterPro" id="IPR058245">
    <property type="entry name" value="NreC/VraR/RcsB-like_REC"/>
</dbReference>
<evidence type="ECO:0000259" key="4">
    <source>
        <dbReference type="PROSITE" id="PS50110"/>
    </source>
</evidence>
<evidence type="ECO:0000259" key="3">
    <source>
        <dbReference type="PROSITE" id="PS50043"/>
    </source>
</evidence>
<dbReference type="InterPro" id="IPR000792">
    <property type="entry name" value="Tscrpt_reg_LuxR_C"/>
</dbReference>
<evidence type="ECO:0000313" key="5">
    <source>
        <dbReference type="EMBL" id="VAX11787.1"/>
    </source>
</evidence>
<dbReference type="PRINTS" id="PR00038">
    <property type="entry name" value="HTHLUXR"/>
</dbReference>
<dbReference type="SUPFAM" id="SSF52172">
    <property type="entry name" value="CheY-like"/>
    <property type="match status" value="1"/>
</dbReference>
<dbReference type="GO" id="GO:0006355">
    <property type="term" value="P:regulation of DNA-templated transcription"/>
    <property type="evidence" value="ECO:0007669"/>
    <property type="project" value="InterPro"/>
</dbReference>
<dbReference type="AlphaFoldDB" id="A0A3B1C4F7"/>
<dbReference type="CDD" id="cd17535">
    <property type="entry name" value="REC_NarL-like"/>
    <property type="match status" value="1"/>
</dbReference>